<evidence type="ECO:0000256" key="1">
    <source>
        <dbReference type="ARBA" id="ARBA00004123"/>
    </source>
</evidence>
<feature type="domain" description="Chromo" evidence="5">
    <location>
        <begin position="54"/>
        <end position="105"/>
    </location>
</feature>
<organism evidence="6 7">
    <name type="scientific">Trichoderma cornu-damae</name>
    <dbReference type="NCBI Taxonomy" id="654480"/>
    <lineage>
        <taxon>Eukaryota</taxon>
        <taxon>Fungi</taxon>
        <taxon>Dikarya</taxon>
        <taxon>Ascomycota</taxon>
        <taxon>Pezizomycotina</taxon>
        <taxon>Sordariomycetes</taxon>
        <taxon>Hypocreomycetidae</taxon>
        <taxon>Hypocreales</taxon>
        <taxon>Hypocreaceae</taxon>
        <taxon>Trichoderma</taxon>
    </lineage>
</organism>
<dbReference type="CDD" id="cd00024">
    <property type="entry name" value="CD_CSD"/>
    <property type="match status" value="1"/>
</dbReference>
<dbReference type="InterPro" id="IPR000953">
    <property type="entry name" value="Chromo/chromo_shadow_dom"/>
</dbReference>
<evidence type="ECO:0000256" key="3">
    <source>
        <dbReference type="ARBA" id="ARBA00023242"/>
    </source>
</evidence>
<evidence type="ECO:0000256" key="2">
    <source>
        <dbReference type="ARBA" id="ARBA00011353"/>
    </source>
</evidence>
<feature type="compositionally biased region" description="Polar residues" evidence="4">
    <location>
        <begin position="1"/>
        <end position="10"/>
    </location>
</feature>
<dbReference type="GO" id="GO:0005634">
    <property type="term" value="C:nucleus"/>
    <property type="evidence" value="ECO:0007669"/>
    <property type="project" value="UniProtKB-SubCell"/>
</dbReference>
<protein>
    <submittedName>
        <fullName evidence="6">Chromo domain</fullName>
    </submittedName>
</protein>
<proteinExistence type="predicted"/>
<dbReference type="OrthoDB" id="433924at2759"/>
<sequence>MPSPSITKGTKGTKRAVRKVGRPPKAVTPQKGKSPAKEDEAAKDVSSEPEEQEWEVERIVGSKLDKTTLEHWYKVKWKGYTNKFNTWELKRNLANCKDLVDEYEEMVVDSDYEATIGNNFQEAEGISRGYSIHYAQ</sequence>
<evidence type="ECO:0000256" key="4">
    <source>
        <dbReference type="SAM" id="MobiDB-lite"/>
    </source>
</evidence>
<name>A0A9P8QPM6_9HYPO</name>
<comment type="subcellular location">
    <subcellularLocation>
        <location evidence="1">Nucleus</location>
    </subcellularLocation>
</comment>
<dbReference type="PANTHER" id="PTHR22812">
    <property type="entry name" value="CHROMOBOX PROTEIN"/>
    <property type="match status" value="1"/>
</dbReference>
<dbReference type="SUPFAM" id="SSF54160">
    <property type="entry name" value="Chromo domain-like"/>
    <property type="match status" value="1"/>
</dbReference>
<dbReference type="Gene3D" id="2.40.50.40">
    <property type="match status" value="1"/>
</dbReference>
<dbReference type="InterPro" id="IPR051219">
    <property type="entry name" value="Heterochromatin_chromo-domain"/>
</dbReference>
<feature type="compositionally biased region" description="Basic residues" evidence="4">
    <location>
        <begin position="11"/>
        <end position="22"/>
    </location>
</feature>
<keyword evidence="3" id="KW-0539">Nucleus</keyword>
<comment type="subunit">
    <text evidence="2">Component of the NuA4 histone acetyltransferase complex.</text>
</comment>
<feature type="region of interest" description="Disordered" evidence="4">
    <location>
        <begin position="1"/>
        <end position="55"/>
    </location>
</feature>
<dbReference type="InterPro" id="IPR023780">
    <property type="entry name" value="Chromo_domain"/>
</dbReference>
<evidence type="ECO:0000259" key="5">
    <source>
        <dbReference type="PROSITE" id="PS50013"/>
    </source>
</evidence>
<feature type="compositionally biased region" description="Basic and acidic residues" evidence="4">
    <location>
        <begin position="35"/>
        <end position="46"/>
    </location>
</feature>
<accession>A0A9P8QPM6</accession>
<dbReference type="Pfam" id="PF00385">
    <property type="entry name" value="Chromo"/>
    <property type="match status" value="1"/>
</dbReference>
<comment type="caution">
    <text evidence="6">The sequence shown here is derived from an EMBL/GenBank/DDBJ whole genome shotgun (WGS) entry which is preliminary data.</text>
</comment>
<dbReference type="InterPro" id="IPR016197">
    <property type="entry name" value="Chromo-like_dom_sf"/>
</dbReference>
<dbReference type="SMART" id="SM00298">
    <property type="entry name" value="CHROMO"/>
    <property type="match status" value="1"/>
</dbReference>
<reference evidence="6" key="1">
    <citation type="submission" date="2021-08" db="EMBL/GenBank/DDBJ databases">
        <title>Chromosome-Level Trichoderma cornu-damae using Hi-C Data.</title>
        <authorList>
            <person name="Kim C.S."/>
        </authorList>
    </citation>
    <scope>NUCLEOTIDE SEQUENCE</scope>
    <source>
        <strain evidence="6">KA19-0412C</strain>
    </source>
</reference>
<dbReference type="PROSITE" id="PS50013">
    <property type="entry name" value="CHROMO_2"/>
    <property type="match status" value="1"/>
</dbReference>
<dbReference type="GO" id="GO:0006338">
    <property type="term" value="P:chromatin remodeling"/>
    <property type="evidence" value="ECO:0007669"/>
    <property type="project" value="UniProtKB-ARBA"/>
</dbReference>
<dbReference type="EMBL" id="JAIWOZ010000002">
    <property type="protein sequence ID" value="KAH6608984.1"/>
    <property type="molecule type" value="Genomic_DNA"/>
</dbReference>
<dbReference type="AlphaFoldDB" id="A0A9P8QPM6"/>
<evidence type="ECO:0000313" key="7">
    <source>
        <dbReference type="Proteomes" id="UP000827724"/>
    </source>
</evidence>
<gene>
    <name evidence="6" type="ORF">Trco_002330</name>
</gene>
<dbReference type="Proteomes" id="UP000827724">
    <property type="component" value="Unassembled WGS sequence"/>
</dbReference>
<evidence type="ECO:0000313" key="6">
    <source>
        <dbReference type="EMBL" id="KAH6608984.1"/>
    </source>
</evidence>
<keyword evidence="7" id="KW-1185">Reference proteome</keyword>